<dbReference type="OrthoDB" id="9795199at2"/>
<gene>
    <name evidence="2" type="ORF">ELQ92_03805</name>
</gene>
<comment type="caution">
    <text evidence="2">The sequence shown here is derived from an EMBL/GenBank/DDBJ whole genome shotgun (WGS) entry which is preliminary data.</text>
</comment>
<sequence>MNARVPEPQTLTGRSVALTPLIRADLPELHAAIAHPEVFAGGYGGGPAGLPTDLAAFLAFAESYYPWTTGIPFLVSTVPMPEAPRVVLGTTSLADLDVTNRGAHIGWTAYDPRVWATSVNIESKLLVLGLAFSHGFDRVKLQADAQNARSRAAITKLGAVFEGVLRHDRVRADGSWRDTAVYSILSEEWPEVRAGLDRRLAVDTRPLPVF</sequence>
<dbReference type="SUPFAM" id="SSF55729">
    <property type="entry name" value="Acyl-CoA N-acyltransferases (Nat)"/>
    <property type="match status" value="1"/>
</dbReference>
<keyword evidence="3" id="KW-1185">Reference proteome</keyword>
<dbReference type="PANTHER" id="PTHR43610">
    <property type="entry name" value="BLL6696 PROTEIN"/>
    <property type="match status" value="1"/>
</dbReference>
<dbReference type="PANTHER" id="PTHR43610:SF1">
    <property type="entry name" value="N-ACETYLTRANSFERASE DOMAIN-CONTAINING PROTEIN"/>
    <property type="match status" value="1"/>
</dbReference>
<evidence type="ECO:0000313" key="3">
    <source>
        <dbReference type="Proteomes" id="UP000288603"/>
    </source>
</evidence>
<name>A0A3S3ZZF7_9MICO</name>
<dbReference type="Gene3D" id="3.40.630.30">
    <property type="match status" value="1"/>
</dbReference>
<reference evidence="2 3" key="1">
    <citation type="submission" date="2018-12" db="EMBL/GenBank/DDBJ databases">
        <authorList>
            <person name="Li F."/>
        </authorList>
    </citation>
    <scope>NUCLEOTIDE SEQUENCE [LARGE SCALE GENOMIC DNA]</scope>
    <source>
        <strain evidence="2 3">8H24J-4-2</strain>
    </source>
</reference>
<organism evidence="2 3">
    <name type="scientific">Labedella populi</name>
    <dbReference type="NCBI Taxonomy" id="2498850"/>
    <lineage>
        <taxon>Bacteria</taxon>
        <taxon>Bacillati</taxon>
        <taxon>Actinomycetota</taxon>
        <taxon>Actinomycetes</taxon>
        <taxon>Micrococcales</taxon>
        <taxon>Microbacteriaceae</taxon>
        <taxon>Labedella</taxon>
    </lineage>
</organism>
<dbReference type="InterPro" id="IPR016181">
    <property type="entry name" value="Acyl_CoA_acyltransferase"/>
</dbReference>
<evidence type="ECO:0000259" key="1">
    <source>
        <dbReference type="Pfam" id="PF13302"/>
    </source>
</evidence>
<dbReference type="AlphaFoldDB" id="A0A3S3ZZF7"/>
<dbReference type="RefSeq" id="WP_128497623.1">
    <property type="nucleotide sequence ID" value="NZ_RZNC01000001.1"/>
</dbReference>
<dbReference type="GO" id="GO:0016747">
    <property type="term" value="F:acyltransferase activity, transferring groups other than amino-acyl groups"/>
    <property type="evidence" value="ECO:0007669"/>
    <property type="project" value="InterPro"/>
</dbReference>
<dbReference type="InterPro" id="IPR000182">
    <property type="entry name" value="GNAT_dom"/>
</dbReference>
<proteinExistence type="predicted"/>
<accession>A0A3S3ZZF7</accession>
<feature type="domain" description="N-acetyltransferase" evidence="1">
    <location>
        <begin position="17"/>
        <end position="159"/>
    </location>
</feature>
<dbReference type="Pfam" id="PF13302">
    <property type="entry name" value="Acetyltransf_3"/>
    <property type="match status" value="1"/>
</dbReference>
<protein>
    <submittedName>
        <fullName evidence="2">N-acetyltransferase</fullName>
    </submittedName>
</protein>
<dbReference type="Proteomes" id="UP000288603">
    <property type="component" value="Unassembled WGS sequence"/>
</dbReference>
<dbReference type="EMBL" id="RZNC01000001">
    <property type="protein sequence ID" value="RWZ68354.1"/>
    <property type="molecule type" value="Genomic_DNA"/>
</dbReference>
<keyword evidence="2" id="KW-0808">Transferase</keyword>
<evidence type="ECO:0000313" key="2">
    <source>
        <dbReference type="EMBL" id="RWZ68354.1"/>
    </source>
</evidence>